<evidence type="ECO:0000256" key="19">
    <source>
        <dbReference type="SAM" id="Phobius"/>
    </source>
</evidence>
<evidence type="ECO:0000256" key="17">
    <source>
        <dbReference type="ARBA" id="ARBA00023264"/>
    </source>
</evidence>
<dbReference type="AlphaFoldDB" id="A0A6I0F529"/>
<evidence type="ECO:0000313" key="21">
    <source>
        <dbReference type="Proteomes" id="UP000432715"/>
    </source>
</evidence>
<dbReference type="GO" id="GO:0004605">
    <property type="term" value="F:phosphatidate cytidylyltransferase activity"/>
    <property type="evidence" value="ECO:0007669"/>
    <property type="project" value="UniProtKB-EC"/>
</dbReference>
<evidence type="ECO:0000256" key="14">
    <source>
        <dbReference type="ARBA" id="ARBA00023098"/>
    </source>
</evidence>
<feature type="transmembrane region" description="Helical" evidence="19">
    <location>
        <begin position="244"/>
        <end position="262"/>
    </location>
</feature>
<feature type="transmembrane region" description="Helical" evidence="19">
    <location>
        <begin position="12"/>
        <end position="41"/>
    </location>
</feature>
<feature type="transmembrane region" description="Helical" evidence="19">
    <location>
        <begin position="168"/>
        <end position="191"/>
    </location>
</feature>
<evidence type="ECO:0000256" key="15">
    <source>
        <dbReference type="ARBA" id="ARBA00023136"/>
    </source>
</evidence>
<gene>
    <name evidence="20" type="ORF">F8154_03720</name>
</gene>
<dbReference type="PANTHER" id="PTHR46382:SF1">
    <property type="entry name" value="PHOSPHATIDATE CYTIDYLYLTRANSFERASE"/>
    <property type="match status" value="1"/>
</dbReference>
<dbReference type="RefSeq" id="WP_151860251.1">
    <property type="nucleotide sequence ID" value="NZ_WBZC01000011.1"/>
</dbReference>
<feature type="transmembrane region" description="Helical" evidence="19">
    <location>
        <begin position="132"/>
        <end position="156"/>
    </location>
</feature>
<evidence type="ECO:0000256" key="11">
    <source>
        <dbReference type="ARBA" id="ARBA00022692"/>
    </source>
</evidence>
<comment type="subcellular location">
    <subcellularLocation>
        <location evidence="2">Cell membrane</location>
        <topology evidence="2">Multi-pass membrane protein</topology>
    </subcellularLocation>
</comment>
<keyword evidence="12 18" id="KW-0548">Nucleotidyltransferase</keyword>
<dbReference type="GO" id="GO:0005886">
    <property type="term" value="C:plasma membrane"/>
    <property type="evidence" value="ECO:0007669"/>
    <property type="project" value="UniProtKB-SubCell"/>
</dbReference>
<sequence>MLIRIISGIVGVPLLIGIVLYGGPLLFLSVMTISLIGIYEFYCALENKDIKPIKWIGYLITIAIICQFHLEFTYTYMLTFIYVVAIVLTCIVLLIKPQYNIIDASTTLFGIFYVSTLLGHIILISNHPRSTAIWLVFITAWGTDTFAYFTGIFFGKKKLCPNISPKKTVMGAVGGILGSVALSGAFGYIFFRDDLLIVLSIGLFGSILSQTGDLTASIIKRYVGIKDYGKIIPGHGGVLDRFDSIIFTAPVIYYFVLIMSVGG</sequence>
<keyword evidence="11 18" id="KW-0812">Transmembrane</keyword>
<evidence type="ECO:0000256" key="9">
    <source>
        <dbReference type="ARBA" id="ARBA00022516"/>
    </source>
</evidence>
<keyword evidence="10 18" id="KW-0808">Transferase</keyword>
<name>A0A6I0F529_9FIRM</name>
<accession>A0A6I0F529</accession>
<evidence type="ECO:0000256" key="18">
    <source>
        <dbReference type="RuleBase" id="RU003938"/>
    </source>
</evidence>
<evidence type="ECO:0000256" key="16">
    <source>
        <dbReference type="ARBA" id="ARBA00023209"/>
    </source>
</evidence>
<dbReference type="InterPro" id="IPR000374">
    <property type="entry name" value="PC_trans"/>
</dbReference>
<dbReference type="Proteomes" id="UP000432715">
    <property type="component" value="Unassembled WGS sequence"/>
</dbReference>
<keyword evidence="13 19" id="KW-1133">Transmembrane helix</keyword>
<organism evidence="20 21">
    <name type="scientific">Alkaliphilus pronyensis</name>
    <dbReference type="NCBI Taxonomy" id="1482732"/>
    <lineage>
        <taxon>Bacteria</taxon>
        <taxon>Bacillati</taxon>
        <taxon>Bacillota</taxon>
        <taxon>Clostridia</taxon>
        <taxon>Peptostreptococcales</taxon>
        <taxon>Natronincolaceae</taxon>
        <taxon>Alkaliphilus</taxon>
    </lineage>
</organism>
<evidence type="ECO:0000256" key="10">
    <source>
        <dbReference type="ARBA" id="ARBA00022679"/>
    </source>
</evidence>
<dbReference type="EMBL" id="WBZC01000011">
    <property type="protein sequence ID" value="KAB3536935.1"/>
    <property type="molecule type" value="Genomic_DNA"/>
</dbReference>
<evidence type="ECO:0000313" key="20">
    <source>
        <dbReference type="EMBL" id="KAB3536935.1"/>
    </source>
</evidence>
<reference evidence="20 21" key="1">
    <citation type="submission" date="2019-10" db="EMBL/GenBank/DDBJ databases">
        <title>Alkaliphilus serpentinus sp. nov. and Alkaliphilus pronyensis sp. nov., two novel anaerobic alkaliphilic species isolated from the serpentinized-hosted hydrothermal field of the Prony Bay (New Caledonia).</title>
        <authorList>
            <person name="Postec A."/>
        </authorList>
    </citation>
    <scope>NUCLEOTIDE SEQUENCE [LARGE SCALE GENOMIC DNA]</scope>
    <source>
        <strain evidence="20 21">LacV</strain>
    </source>
</reference>
<evidence type="ECO:0000256" key="8">
    <source>
        <dbReference type="ARBA" id="ARBA00022475"/>
    </source>
</evidence>
<comment type="caution">
    <text evidence="20">The sequence shown here is derived from an EMBL/GenBank/DDBJ whole genome shotgun (WGS) entry which is preliminary data.</text>
</comment>
<keyword evidence="15 19" id="KW-0472">Membrane</keyword>
<keyword evidence="14" id="KW-0443">Lipid metabolism</keyword>
<dbReference type="UniPathway" id="UPA00557">
    <property type="reaction ID" value="UER00614"/>
</dbReference>
<comment type="catalytic activity">
    <reaction evidence="1 18">
        <text>a 1,2-diacyl-sn-glycero-3-phosphate + CTP + H(+) = a CDP-1,2-diacyl-sn-glycerol + diphosphate</text>
        <dbReference type="Rhea" id="RHEA:16229"/>
        <dbReference type="ChEBI" id="CHEBI:15378"/>
        <dbReference type="ChEBI" id="CHEBI:33019"/>
        <dbReference type="ChEBI" id="CHEBI:37563"/>
        <dbReference type="ChEBI" id="CHEBI:58332"/>
        <dbReference type="ChEBI" id="CHEBI:58608"/>
        <dbReference type="EC" id="2.7.7.41"/>
    </reaction>
</comment>
<evidence type="ECO:0000256" key="6">
    <source>
        <dbReference type="ARBA" id="ARBA00012487"/>
    </source>
</evidence>
<dbReference type="EC" id="2.7.7.41" evidence="6 18"/>
<keyword evidence="17" id="KW-1208">Phospholipid metabolism</keyword>
<evidence type="ECO:0000256" key="4">
    <source>
        <dbReference type="ARBA" id="ARBA00005189"/>
    </source>
</evidence>
<keyword evidence="21" id="KW-1185">Reference proteome</keyword>
<comment type="pathway">
    <text evidence="4">Lipid metabolism.</text>
</comment>
<evidence type="ECO:0000256" key="3">
    <source>
        <dbReference type="ARBA" id="ARBA00005119"/>
    </source>
</evidence>
<feature type="transmembrane region" description="Helical" evidence="19">
    <location>
        <begin position="107"/>
        <end position="126"/>
    </location>
</feature>
<keyword evidence="8" id="KW-1003">Cell membrane</keyword>
<evidence type="ECO:0000256" key="12">
    <source>
        <dbReference type="ARBA" id="ARBA00022695"/>
    </source>
</evidence>
<evidence type="ECO:0000256" key="7">
    <source>
        <dbReference type="ARBA" id="ARBA00019373"/>
    </source>
</evidence>
<comment type="similarity">
    <text evidence="5 18">Belongs to the CDS family.</text>
</comment>
<evidence type="ECO:0000256" key="2">
    <source>
        <dbReference type="ARBA" id="ARBA00004651"/>
    </source>
</evidence>
<evidence type="ECO:0000256" key="1">
    <source>
        <dbReference type="ARBA" id="ARBA00001698"/>
    </source>
</evidence>
<dbReference type="PANTHER" id="PTHR46382">
    <property type="entry name" value="PHOSPHATIDATE CYTIDYLYLTRANSFERASE"/>
    <property type="match status" value="1"/>
</dbReference>
<keyword evidence="9" id="KW-0444">Lipid biosynthesis</keyword>
<keyword evidence="16" id="KW-0594">Phospholipid biosynthesis</keyword>
<dbReference type="OrthoDB" id="9799199at2"/>
<dbReference type="Pfam" id="PF01148">
    <property type="entry name" value="CTP_transf_1"/>
    <property type="match status" value="1"/>
</dbReference>
<protein>
    <recommendedName>
        <fullName evidence="7 18">Phosphatidate cytidylyltransferase</fullName>
        <ecNumber evidence="6 18">2.7.7.41</ecNumber>
    </recommendedName>
</protein>
<dbReference type="PROSITE" id="PS01315">
    <property type="entry name" value="CDS"/>
    <property type="match status" value="1"/>
</dbReference>
<dbReference type="GO" id="GO:0016024">
    <property type="term" value="P:CDP-diacylglycerol biosynthetic process"/>
    <property type="evidence" value="ECO:0007669"/>
    <property type="project" value="UniProtKB-UniPathway"/>
</dbReference>
<feature type="transmembrane region" description="Helical" evidence="19">
    <location>
        <begin position="76"/>
        <end position="95"/>
    </location>
</feature>
<evidence type="ECO:0000256" key="13">
    <source>
        <dbReference type="ARBA" id="ARBA00022989"/>
    </source>
</evidence>
<evidence type="ECO:0000256" key="5">
    <source>
        <dbReference type="ARBA" id="ARBA00010185"/>
    </source>
</evidence>
<comment type="pathway">
    <text evidence="3 18">Phospholipid metabolism; CDP-diacylglycerol biosynthesis; CDP-diacylglycerol from sn-glycerol 3-phosphate: step 3/3.</text>
</comment>
<proteinExistence type="inferred from homology"/>